<feature type="chain" id="PRO_5031540685" description="Autotransporter domain-containing protein" evidence="2">
    <location>
        <begin position="39"/>
        <end position="2883"/>
    </location>
</feature>
<evidence type="ECO:0000313" key="4">
    <source>
        <dbReference type="Proteomes" id="UP000535078"/>
    </source>
</evidence>
<dbReference type="RefSeq" id="WP_167921866.1">
    <property type="nucleotide sequence ID" value="NZ_JAATIT010000003.1"/>
</dbReference>
<evidence type="ECO:0000256" key="1">
    <source>
        <dbReference type="SAM" id="MobiDB-lite"/>
    </source>
</evidence>
<organism evidence="3 4">
    <name type="scientific">Sphingopyxis italica</name>
    <dbReference type="NCBI Taxonomy" id="1129133"/>
    <lineage>
        <taxon>Bacteria</taxon>
        <taxon>Pseudomonadati</taxon>
        <taxon>Pseudomonadota</taxon>
        <taxon>Alphaproteobacteria</taxon>
        <taxon>Sphingomonadales</taxon>
        <taxon>Sphingomonadaceae</taxon>
        <taxon>Sphingopyxis</taxon>
    </lineage>
</organism>
<dbReference type="Gene3D" id="2.160.20.10">
    <property type="entry name" value="Single-stranded right-handed beta-helix, Pectin lyase-like"/>
    <property type="match status" value="1"/>
</dbReference>
<dbReference type="Proteomes" id="UP000535078">
    <property type="component" value="Unassembled WGS sequence"/>
</dbReference>
<feature type="compositionally biased region" description="Gly residues" evidence="1">
    <location>
        <begin position="1381"/>
        <end position="1395"/>
    </location>
</feature>
<keyword evidence="2" id="KW-0732">Signal</keyword>
<feature type="compositionally biased region" description="Gly residues" evidence="1">
    <location>
        <begin position="1421"/>
        <end position="1437"/>
    </location>
</feature>
<gene>
    <name evidence="3" type="ORF">GGR90_002616</name>
</gene>
<feature type="region of interest" description="Disordered" evidence="1">
    <location>
        <begin position="1369"/>
        <end position="1396"/>
    </location>
</feature>
<accession>A0A7X6BA29</accession>
<evidence type="ECO:0000313" key="3">
    <source>
        <dbReference type="EMBL" id="NJB90422.1"/>
    </source>
</evidence>
<dbReference type="EMBL" id="JAATIT010000003">
    <property type="protein sequence ID" value="NJB90422.1"/>
    <property type="molecule type" value="Genomic_DNA"/>
</dbReference>
<feature type="signal peptide" evidence="2">
    <location>
        <begin position="1"/>
        <end position="38"/>
    </location>
</feature>
<feature type="region of interest" description="Disordered" evidence="1">
    <location>
        <begin position="1419"/>
        <end position="1439"/>
    </location>
</feature>
<evidence type="ECO:0000256" key="2">
    <source>
        <dbReference type="SAM" id="SignalP"/>
    </source>
</evidence>
<reference evidence="3 4" key="1">
    <citation type="submission" date="2020-03" db="EMBL/GenBank/DDBJ databases">
        <title>Genomic Encyclopedia of Type Strains, Phase IV (KMG-IV): sequencing the most valuable type-strain genomes for metagenomic binning, comparative biology and taxonomic classification.</title>
        <authorList>
            <person name="Goeker M."/>
        </authorList>
    </citation>
    <scope>NUCLEOTIDE SEQUENCE [LARGE SCALE GENOMIC DNA]</scope>
    <source>
        <strain evidence="3 4">DSM 25229</strain>
    </source>
</reference>
<feature type="region of interest" description="Disordered" evidence="1">
    <location>
        <begin position="2858"/>
        <end position="2883"/>
    </location>
</feature>
<name>A0A7X6BA29_9SPHN</name>
<dbReference type="InterPro" id="IPR012334">
    <property type="entry name" value="Pectin_lyas_fold"/>
</dbReference>
<protein>
    <recommendedName>
        <fullName evidence="5">Autotransporter domain-containing protein</fullName>
    </recommendedName>
</protein>
<feature type="compositionally biased region" description="Gly residues" evidence="1">
    <location>
        <begin position="1262"/>
        <end position="1281"/>
    </location>
</feature>
<proteinExistence type="predicted"/>
<feature type="region of interest" description="Disordered" evidence="1">
    <location>
        <begin position="1262"/>
        <end position="1282"/>
    </location>
</feature>
<keyword evidence="4" id="KW-1185">Reference proteome</keyword>
<sequence length="2883" mass="272069">MRATATLSPVRKGRQRLLTSCAIAAGIAALAYGGPASAQVAGTGSFASGTGSIGNDGGANSTTVNVDGAQSIINWVPTDTAPTGGAIDLLPAGENWNFVGTGDYTVLNRFVNGGGGSLSRQIALNGTVNSYTGSTSGPRGGNIWFYNAGGILIGASGVINVGSLLLTTNDIVTTGGLFGPGGTIRFNGAAGSTSAITVNGAINADIGGSPGSSYVALVAPRVVQAGAVRVDGSAAYVAAEQANIRINGGLFDIDVTVGAEGGNAITHSGTTTGPAHLDANGNESRIYMVAIPKNDAVTMLVSGAIGYDDALSAEVDPDGAVRLSAGYNIVGGELAAAPVNATAANITAADTLLRSNTIARASGAFAAGPTQQLPGSPTPLSSEGQFFVEGSGIFVGDTSATLSIGANQRGGADGSLIIESVDANGIAGNAAVNVSGGTLSAASLEIYADGEPQAATGGDSQGGTASLTITGGSVSAPVVVVEANGIADTGTNGIGGNGSGGNASITVSNAGSTLTASNIFINALGRGDFNFPNTPPAINGDGTGGTAALTVSNGGSVTPAALLSLDARGIGGIGLTQSGNGTGGTARIQVSGAGSSLSATQSFVDASGQGGGNAGFFQSQNGGDGTGGTAGILIDADAASTISLGSAGVFAIGEGGNADGSENTTGGDALGGSASLIVEGGVNAQFTQIVLDASAAAGTAATPSGTTGQSGNARANNVTLTATNGSTIDSSGLINLFAVGMNPFPFNPTGENFGTGTGGNIAVNATAGGTISTGARLTAQAMGGSMSDTIRQSAGNGIGGDVDFLADGGTIRAEVYDVDVSGNTADVAGAGGTAQGGTIDVFAQNGGLFVATLDANSRFNAGATSGISAAGAAATGGTIQLIADAGTIDLGVGANLFADGSSGGAAVPGANNPTGTGGAILIRVEADASDSSRIDAGDLFASADGRALPDGETPPGVELPAGNGQGGTMTVEIAGGTLTGGVLELSATGVGGGGAGSATGTGGTATFTQTGGAVSISDMNIVADGFGGTVQGVSGTGIGGIAAINLSGGTITAADITASAGGTGGIGFRGDDFDPLNIVASGAGGVGRGGAATISIDGAAIVETGVIRASALGAGGDGGRFDSFFSGIPGDAGNAGEGIGGEATVNVRGGTTTASSLTADASGTGGIGGESFFSSSGSPATGIGVGGTGGTGRGGTASIALGTAIDGVGTASSVALGSGGAGGFHNVGGDGGDGFGGTAQAIVTGFEAGDLAVTIDSTGVGGDGANGSDGAGGSGGNGTGGTSRILADGAGASLTAVQSNLVSGGIGGNGGAGGLGFGSFLAVAPDGGDGGDGQGGTIEIAASEGGTVALGLDGGDLVSLSSTGNGGAGGLGSDSSFGEGNDSGGGGDGGAGTGGTVRLVATGGTITSNGEAVDITASGLSGEGGSGGTGQGGGRDGILGDLGQTTGGRVVIETVVGASGPGQIDLGPTSIAANGDFAGRIELRAGGNISFAGLTAEAFGTAAPTNNDTDTALAGIFVAPTGGTIASQGDVTLTTDGSIGVHARSNGIVDVDGILTIDAGDQIDIRHDAREGAAPTLRASDSLIATAPNSISGAPDSLIAAGGALSLTTAGTIGIDGLTGDDISLTSTGATTVEHAEAVNDFTANAASFATGLNSIITGGDIDITSPGAVDLGNSSAGGFVQVSGQSIAFNNIDAGLSVDLFADGIDGGSIAAGGDITLFADSIALTGAVTGDASFFAFGTGGAVSVNSADVAGTISIFSTDDLSGSFVAGGDIFLNSDGNIDASAQANGGYVDGNGLATEGNLFVVAAGDAALTDSSAARMFGVSAGGAASIDGGTAGEDMLIIAGTTASLTDVSVGDDLTVNASGNIDAINVSATGAGADTHVLSFSSGSGSPTFSIGVGDGSGADITIASANGAIDATTLSAGDDIILTSTGATTVEHAEAVNDFTATAASFATGLNSIITGGDINITSPGAVDLGNSSAGGFVQVSGQSIAFNNIDAGLTVDLFADGIDGGSIAAGGDITLFADSIALTGAVTGDASFFAFGTAGTVAVNGADVAGTISIFAADGLTGNFVAGGNISLNSDGDIAASAQANGGYVDANGGVAEGNLFVVAAGDAALTDSSAARMFGVSAGGAASIVGGSAGEDMLVLAGTTASLTDVSAGDDISVETPGNIDAVNVSSTGAGADTHILGLSSGSGSPSFTIGVGDGSGADIVMASANGAIDAAALSAGDDILLGAANAIAVNGATTLGLGTTGGDSSIRTQGGATTLAGIDAFSDVIVDAAGLANLSGIVAAGGNVIINAQDVTLAALTDPGGTAVPTLSADGDVVVNSAAGIAGGGVRALGDVALTADTAIGLTSVEGQNVTLTGTTGIDVDDANILGAASLDSGDGDIRIGSLLAAGPVDASAGAIRIEGGGSLAFATLTTDVGDAYVRANGDLSIANGNVAGTADFGAQGEGMSVGTLTAANAILANSGGFLDLDSVTVAGDLDASALTSLGITGVVTGQSIALASANIAIDPAGRVGTAGVTQQLSIANNNSDNQTFVGGASGTSVAGYHIDADELTRLYGSQIDIVAPAVQAAGGGSVGSAAPPDVIVDGFTMTGGAAGSNLGANGALTIRTPGKMRVVGNVELMGLTDANALNLVAGDAIEVILGQGSVRLVNGTDPAGQLNLVSDDVIVATAEAIADVGAATSTSAINTRLAQNDGILLDEGALFARSIRAEVVGGFYVQNSGVGTETAQRRGLTFGAGGLDVVTEGPSRIVVNGVQLGPNGQVTGLDTLQLLTIGGAAPVAGAYDPGSTVNGCLISSPTVCATGALDVDNNFPVQDVIEEIDGDEDGAGEGNTLPQPLITMREVDPLTGAPLLDDPVTGAGNDDLWTPPAQ</sequence>
<comment type="caution">
    <text evidence="3">The sequence shown here is derived from an EMBL/GenBank/DDBJ whole genome shotgun (WGS) entry which is preliminary data.</text>
</comment>
<evidence type="ECO:0008006" key="5">
    <source>
        <dbReference type="Google" id="ProtNLM"/>
    </source>
</evidence>